<dbReference type="AlphaFoldDB" id="A0A5B2UWU1"/>
<evidence type="ECO:0000313" key="3">
    <source>
        <dbReference type="EMBL" id="KAA2231326.1"/>
    </source>
</evidence>
<evidence type="ECO:0008006" key="5">
    <source>
        <dbReference type="Google" id="ProtNLM"/>
    </source>
</evidence>
<feature type="region of interest" description="Disordered" evidence="1">
    <location>
        <begin position="63"/>
        <end position="87"/>
    </location>
</feature>
<feature type="signal peptide" evidence="2">
    <location>
        <begin position="1"/>
        <end position="22"/>
    </location>
</feature>
<evidence type="ECO:0000313" key="4">
    <source>
        <dbReference type="Proteomes" id="UP000323142"/>
    </source>
</evidence>
<name>A0A5B2UWU1_9HYPH</name>
<dbReference type="EMBL" id="VUOA01000079">
    <property type="protein sequence ID" value="KAA2231326.1"/>
    <property type="molecule type" value="Genomic_DNA"/>
</dbReference>
<sequence>MVLRAVLAVSVVMAFGPVAVQAADAARAGVAGRVSVGGLLGATRQRLEVASLRMKMQRDGVSSARARASECRSQIPPRPEAGRPATRMGAYRECLARG</sequence>
<feature type="chain" id="PRO_5023106782" description="UrcA family protein" evidence="2">
    <location>
        <begin position="23"/>
        <end position="98"/>
    </location>
</feature>
<gene>
    <name evidence="3" type="ORF">F0L46_25290</name>
</gene>
<proteinExistence type="predicted"/>
<organism evidence="3 4">
    <name type="scientific">Salinarimonas soli</name>
    <dbReference type="NCBI Taxonomy" id="1638099"/>
    <lineage>
        <taxon>Bacteria</taxon>
        <taxon>Pseudomonadati</taxon>
        <taxon>Pseudomonadota</taxon>
        <taxon>Alphaproteobacteria</taxon>
        <taxon>Hyphomicrobiales</taxon>
        <taxon>Salinarimonadaceae</taxon>
        <taxon>Salinarimonas</taxon>
    </lineage>
</organism>
<dbReference type="Proteomes" id="UP000323142">
    <property type="component" value="Unassembled WGS sequence"/>
</dbReference>
<accession>A0A5B2UWU1</accession>
<reference evidence="3 4" key="2">
    <citation type="submission" date="2019-09" db="EMBL/GenBank/DDBJ databases">
        <authorList>
            <person name="Jin C."/>
        </authorList>
    </citation>
    <scope>NUCLEOTIDE SEQUENCE [LARGE SCALE GENOMIC DNA]</scope>
    <source>
        <strain evidence="3 4">BN140002</strain>
    </source>
</reference>
<evidence type="ECO:0000256" key="2">
    <source>
        <dbReference type="SAM" id="SignalP"/>
    </source>
</evidence>
<keyword evidence="4" id="KW-1185">Reference proteome</keyword>
<keyword evidence="2" id="KW-0732">Signal</keyword>
<protein>
    <recommendedName>
        <fullName evidence="5">UrcA family protein</fullName>
    </recommendedName>
</protein>
<reference evidence="3 4" key="1">
    <citation type="submission" date="2019-09" db="EMBL/GenBank/DDBJ databases">
        <title>Salinarimonas rosea gen. nov., sp. nov., a new member of the a-2 subgroup of the Proteobacteria.</title>
        <authorList>
            <person name="Liu J."/>
        </authorList>
    </citation>
    <scope>NUCLEOTIDE SEQUENCE [LARGE SCALE GENOMIC DNA]</scope>
    <source>
        <strain evidence="3 4">BN140002</strain>
    </source>
</reference>
<dbReference type="RefSeq" id="WP_149822382.1">
    <property type="nucleotide sequence ID" value="NZ_VUOA01000079.1"/>
</dbReference>
<evidence type="ECO:0000256" key="1">
    <source>
        <dbReference type="SAM" id="MobiDB-lite"/>
    </source>
</evidence>
<comment type="caution">
    <text evidence="3">The sequence shown here is derived from an EMBL/GenBank/DDBJ whole genome shotgun (WGS) entry which is preliminary data.</text>
</comment>